<sequence>MQHSTISNTKSSFNHEVCTSSEYEPFNDIVIPKIQIECENSRSRSEGCNRDGFEIYNSDSGNLANRSKSYNSRFRSNSCNSKIGSYNYNLTIGSGPWLRNWA</sequence>
<dbReference type="AlphaFoldDB" id="A0A8H4ESB7"/>
<protein>
    <submittedName>
        <fullName evidence="1">Uncharacterized protein</fullName>
    </submittedName>
</protein>
<evidence type="ECO:0000313" key="2">
    <source>
        <dbReference type="Proteomes" id="UP000439903"/>
    </source>
</evidence>
<gene>
    <name evidence="1" type="ORF">F8M41_002824</name>
</gene>
<evidence type="ECO:0000313" key="1">
    <source>
        <dbReference type="EMBL" id="KAF0544495.1"/>
    </source>
</evidence>
<reference evidence="1 2" key="1">
    <citation type="journal article" date="2019" name="Environ. Microbiol.">
        <title>At the nexus of three kingdoms: the genome of the mycorrhizal fungus Gigaspora margarita provides insights into plant, endobacterial and fungal interactions.</title>
        <authorList>
            <person name="Venice F."/>
            <person name="Ghignone S."/>
            <person name="Salvioli di Fossalunga A."/>
            <person name="Amselem J."/>
            <person name="Novero M."/>
            <person name="Xianan X."/>
            <person name="Sedzielewska Toro K."/>
            <person name="Morin E."/>
            <person name="Lipzen A."/>
            <person name="Grigoriev I.V."/>
            <person name="Henrissat B."/>
            <person name="Martin F.M."/>
            <person name="Bonfante P."/>
        </authorList>
    </citation>
    <scope>NUCLEOTIDE SEQUENCE [LARGE SCALE GENOMIC DNA]</scope>
    <source>
        <strain evidence="1 2">BEG34</strain>
    </source>
</reference>
<name>A0A8H4ESB7_GIGMA</name>
<keyword evidence="2" id="KW-1185">Reference proteome</keyword>
<accession>A0A8H4ESB7</accession>
<organism evidence="1 2">
    <name type="scientific">Gigaspora margarita</name>
    <dbReference type="NCBI Taxonomy" id="4874"/>
    <lineage>
        <taxon>Eukaryota</taxon>
        <taxon>Fungi</taxon>
        <taxon>Fungi incertae sedis</taxon>
        <taxon>Mucoromycota</taxon>
        <taxon>Glomeromycotina</taxon>
        <taxon>Glomeromycetes</taxon>
        <taxon>Diversisporales</taxon>
        <taxon>Gigasporaceae</taxon>
        <taxon>Gigaspora</taxon>
    </lineage>
</organism>
<dbReference type="EMBL" id="WTPW01000125">
    <property type="protein sequence ID" value="KAF0544495.1"/>
    <property type="molecule type" value="Genomic_DNA"/>
</dbReference>
<comment type="caution">
    <text evidence="1">The sequence shown here is derived from an EMBL/GenBank/DDBJ whole genome shotgun (WGS) entry which is preliminary data.</text>
</comment>
<proteinExistence type="predicted"/>
<dbReference type="Proteomes" id="UP000439903">
    <property type="component" value="Unassembled WGS sequence"/>
</dbReference>